<dbReference type="GO" id="GO:0004065">
    <property type="term" value="F:arylsulfatase activity"/>
    <property type="evidence" value="ECO:0007669"/>
    <property type="project" value="TreeGrafter"/>
</dbReference>
<dbReference type="EMBL" id="VKGK01000027">
    <property type="protein sequence ID" value="TRY12798.1"/>
    <property type="molecule type" value="Genomic_DNA"/>
</dbReference>
<organism evidence="9 10">
    <name type="scientific">Shewanella hanedai</name>
    <name type="common">Alteromonas hanedai</name>
    <dbReference type="NCBI Taxonomy" id="25"/>
    <lineage>
        <taxon>Bacteria</taxon>
        <taxon>Pseudomonadati</taxon>
        <taxon>Pseudomonadota</taxon>
        <taxon>Gammaproteobacteria</taxon>
        <taxon>Alteromonadales</taxon>
        <taxon>Shewanellaceae</taxon>
        <taxon>Shewanella</taxon>
    </lineage>
</organism>
<dbReference type="Gene3D" id="3.40.720.10">
    <property type="entry name" value="Alkaline Phosphatase, subunit A"/>
    <property type="match status" value="1"/>
</dbReference>
<keyword evidence="3" id="KW-0479">Metal-binding</keyword>
<dbReference type="OrthoDB" id="9803751at2"/>
<evidence type="ECO:0000256" key="5">
    <source>
        <dbReference type="ARBA" id="ARBA00022801"/>
    </source>
</evidence>
<proteinExistence type="inferred from homology"/>
<keyword evidence="5" id="KW-0378">Hydrolase</keyword>
<gene>
    <name evidence="9" type="ORF">FN961_19110</name>
</gene>
<sequence>MRTSIPLLLTTLFSMGVSAHQQDPLTSLPTSATNSGAPQNVLVLLIDDLGWTDLGAYGSQYNESPNIDALATKSRLYTQAYASSPVCSPTRAALMTGKHPSRLKITTHFPGFTAKNPKLKEPFKTDHLPLSEFTLAEVFQSRGYGTFFAGKWHLGGDGKLPTDQGFDTNIGGFNKGSPRGGYYDPYKNPNLANRTPGEHLTKRLTDETIDFIKQDHDKPFFALLSYYAVHTPLEAGPDKYEYFKDKTDTVAGTKAFLIDDAHNSRTQLNQVDAKYASMIWAVDKSVGRILAALEQQGLDKNTLVVLTSDNGGFSTRKQGDTRVTGTANLPLRSGKGWVYEGGIRIPLLIHQPGQQVQSQHDTLTTSVDLYPTLASVAGANTSEDIDGTDLLMLDNNPSIANQRPIVWHHPHYHGSGNTPSEAIRVGDWKLLKFYEQDTVELYNLKQDIAEQVNLANSEPDKKKQLLALLDKWYTDNGIERISLIE</sequence>
<evidence type="ECO:0000256" key="4">
    <source>
        <dbReference type="ARBA" id="ARBA00022729"/>
    </source>
</evidence>
<dbReference type="InterPro" id="IPR050738">
    <property type="entry name" value="Sulfatase"/>
</dbReference>
<reference evidence="10" key="1">
    <citation type="submission" date="2019-07" db="EMBL/GenBank/DDBJ databases">
        <title>Shewanella sp. YLB-08 draft genomic sequence.</title>
        <authorList>
            <person name="Yu L."/>
        </authorList>
    </citation>
    <scope>NUCLEOTIDE SEQUENCE [LARGE SCALE GENOMIC DNA]</scope>
    <source>
        <strain evidence="10">JCM 20706</strain>
    </source>
</reference>
<dbReference type="AlphaFoldDB" id="A0A553JK58"/>
<dbReference type="InterPro" id="IPR000917">
    <property type="entry name" value="Sulfatase_N"/>
</dbReference>
<evidence type="ECO:0000259" key="8">
    <source>
        <dbReference type="Pfam" id="PF00884"/>
    </source>
</evidence>
<dbReference type="GO" id="GO:0046872">
    <property type="term" value="F:metal ion binding"/>
    <property type="evidence" value="ECO:0007669"/>
    <property type="project" value="UniProtKB-KW"/>
</dbReference>
<comment type="similarity">
    <text evidence="2">Belongs to the sulfatase family.</text>
</comment>
<protein>
    <submittedName>
        <fullName evidence="9">Sulfatase</fullName>
    </submittedName>
</protein>
<evidence type="ECO:0000313" key="9">
    <source>
        <dbReference type="EMBL" id="TRY12798.1"/>
    </source>
</evidence>
<accession>A0A553JK58</accession>
<feature type="chain" id="PRO_5021821243" evidence="7">
    <location>
        <begin position="20"/>
        <end position="485"/>
    </location>
</feature>
<dbReference type="Gene3D" id="3.30.1120.10">
    <property type="match status" value="1"/>
</dbReference>
<evidence type="ECO:0000256" key="2">
    <source>
        <dbReference type="ARBA" id="ARBA00008779"/>
    </source>
</evidence>
<dbReference type="InterPro" id="IPR017850">
    <property type="entry name" value="Alkaline_phosphatase_core_sf"/>
</dbReference>
<evidence type="ECO:0000313" key="10">
    <source>
        <dbReference type="Proteomes" id="UP000318126"/>
    </source>
</evidence>
<feature type="signal peptide" evidence="7">
    <location>
        <begin position="1"/>
        <end position="19"/>
    </location>
</feature>
<keyword evidence="10" id="KW-1185">Reference proteome</keyword>
<dbReference type="Proteomes" id="UP000318126">
    <property type="component" value="Unassembled WGS sequence"/>
</dbReference>
<dbReference type="PANTHER" id="PTHR42693:SF42">
    <property type="entry name" value="ARYLSULFATASE G"/>
    <property type="match status" value="1"/>
</dbReference>
<evidence type="ECO:0000256" key="7">
    <source>
        <dbReference type="SAM" id="SignalP"/>
    </source>
</evidence>
<comment type="caution">
    <text evidence="9">The sequence shown here is derived from an EMBL/GenBank/DDBJ whole genome shotgun (WGS) entry which is preliminary data.</text>
</comment>
<comment type="cofactor">
    <cofactor evidence="1">
        <name>Ca(2+)</name>
        <dbReference type="ChEBI" id="CHEBI:29108"/>
    </cofactor>
</comment>
<keyword evidence="4 7" id="KW-0732">Signal</keyword>
<evidence type="ECO:0000256" key="3">
    <source>
        <dbReference type="ARBA" id="ARBA00022723"/>
    </source>
</evidence>
<dbReference type="InterPro" id="IPR024607">
    <property type="entry name" value="Sulfatase_CS"/>
</dbReference>
<dbReference type="SUPFAM" id="SSF53649">
    <property type="entry name" value="Alkaline phosphatase-like"/>
    <property type="match status" value="1"/>
</dbReference>
<dbReference type="RefSeq" id="WP_144041775.1">
    <property type="nucleotide sequence ID" value="NZ_BMPL01000025.1"/>
</dbReference>
<keyword evidence="6" id="KW-0106">Calcium</keyword>
<dbReference type="PROSITE" id="PS00149">
    <property type="entry name" value="SULFATASE_2"/>
    <property type="match status" value="1"/>
</dbReference>
<name>A0A553JK58_SHEHA</name>
<dbReference type="PROSITE" id="PS00523">
    <property type="entry name" value="SULFATASE_1"/>
    <property type="match status" value="1"/>
</dbReference>
<evidence type="ECO:0000256" key="6">
    <source>
        <dbReference type="ARBA" id="ARBA00022837"/>
    </source>
</evidence>
<dbReference type="PANTHER" id="PTHR42693">
    <property type="entry name" value="ARYLSULFATASE FAMILY MEMBER"/>
    <property type="match status" value="1"/>
</dbReference>
<evidence type="ECO:0000256" key="1">
    <source>
        <dbReference type="ARBA" id="ARBA00001913"/>
    </source>
</evidence>
<feature type="domain" description="Sulfatase N-terminal" evidence="8">
    <location>
        <begin position="39"/>
        <end position="379"/>
    </location>
</feature>
<dbReference type="CDD" id="cd16144">
    <property type="entry name" value="ARS_like"/>
    <property type="match status" value="1"/>
</dbReference>
<dbReference type="Pfam" id="PF00884">
    <property type="entry name" value="Sulfatase"/>
    <property type="match status" value="1"/>
</dbReference>